<name>A0A2P4XUV1_9STRA</name>
<evidence type="ECO:0000313" key="3">
    <source>
        <dbReference type="Proteomes" id="UP000237271"/>
    </source>
</evidence>
<evidence type="ECO:0000313" key="2">
    <source>
        <dbReference type="EMBL" id="POM69351.1"/>
    </source>
</evidence>
<reference evidence="2 3" key="1">
    <citation type="journal article" date="2017" name="Genome Biol. Evol.">
        <title>Phytophthora megakarya and P. palmivora, closely related causal agents of cacao black pod rot, underwent increases in genome sizes and gene numbers by different mechanisms.</title>
        <authorList>
            <person name="Ali S.S."/>
            <person name="Shao J."/>
            <person name="Lary D.J."/>
            <person name="Kronmiller B."/>
            <person name="Shen D."/>
            <person name="Strem M.D."/>
            <person name="Amoako-Attah I."/>
            <person name="Akrofi A.Y."/>
            <person name="Begoude B.A."/>
            <person name="Ten Hoopen G.M."/>
            <person name="Coulibaly K."/>
            <person name="Kebe B.I."/>
            <person name="Melnick R.L."/>
            <person name="Guiltinan M.J."/>
            <person name="Tyler B.M."/>
            <person name="Meinhardt L.W."/>
            <person name="Bailey B.A."/>
        </authorList>
    </citation>
    <scope>NUCLEOTIDE SEQUENCE [LARGE SCALE GENOMIC DNA]</scope>
    <source>
        <strain evidence="3">sbr112.9</strain>
    </source>
</reference>
<dbReference type="OrthoDB" id="129201at2759"/>
<organism evidence="2 3">
    <name type="scientific">Phytophthora palmivora</name>
    <dbReference type="NCBI Taxonomy" id="4796"/>
    <lineage>
        <taxon>Eukaryota</taxon>
        <taxon>Sar</taxon>
        <taxon>Stramenopiles</taxon>
        <taxon>Oomycota</taxon>
        <taxon>Peronosporomycetes</taxon>
        <taxon>Peronosporales</taxon>
        <taxon>Peronosporaceae</taxon>
        <taxon>Phytophthora</taxon>
    </lineage>
</organism>
<gene>
    <name evidence="2" type="ORF">PHPALM_14368</name>
</gene>
<dbReference type="AlphaFoldDB" id="A0A2P4XUV1"/>
<dbReference type="Proteomes" id="UP000237271">
    <property type="component" value="Unassembled WGS sequence"/>
</dbReference>
<dbReference type="EMBL" id="NCKW01007881">
    <property type="protein sequence ID" value="POM69351.1"/>
    <property type="molecule type" value="Genomic_DNA"/>
</dbReference>
<protein>
    <submittedName>
        <fullName evidence="2">Uncharacterized protein</fullName>
    </submittedName>
</protein>
<evidence type="ECO:0000256" key="1">
    <source>
        <dbReference type="SAM" id="MobiDB-lite"/>
    </source>
</evidence>
<feature type="region of interest" description="Disordered" evidence="1">
    <location>
        <begin position="40"/>
        <end position="59"/>
    </location>
</feature>
<proteinExistence type="predicted"/>
<feature type="compositionally biased region" description="Polar residues" evidence="1">
    <location>
        <begin position="47"/>
        <end position="59"/>
    </location>
</feature>
<sequence length="59" mass="6530">MLTPTEMKVLAQDAEALKDMRADGWSYDMSMRPVRTEAYSGLFSGESGPTENVLSKSEN</sequence>
<keyword evidence="3" id="KW-1185">Reference proteome</keyword>
<comment type="caution">
    <text evidence="2">The sequence shown here is derived from an EMBL/GenBank/DDBJ whole genome shotgun (WGS) entry which is preliminary data.</text>
</comment>
<accession>A0A2P4XUV1</accession>